<name>A0A7F5RLR4_AGRPL</name>
<dbReference type="OrthoDB" id="5422795at2759"/>
<keyword evidence="5" id="KW-1185">Reference proteome</keyword>
<proteinExistence type="inferred from homology"/>
<dbReference type="GO" id="GO:0004370">
    <property type="term" value="F:glycerol kinase activity"/>
    <property type="evidence" value="ECO:0007669"/>
    <property type="project" value="TreeGrafter"/>
</dbReference>
<dbReference type="PANTHER" id="PTHR10196:SF82">
    <property type="entry name" value="GLYCEROL KINASE"/>
    <property type="match status" value="1"/>
</dbReference>
<keyword evidence="3" id="KW-0418">Kinase</keyword>
<dbReference type="GO" id="GO:0046167">
    <property type="term" value="P:glycerol-3-phosphate biosynthetic process"/>
    <property type="evidence" value="ECO:0007669"/>
    <property type="project" value="TreeGrafter"/>
</dbReference>
<dbReference type="GO" id="GO:0005739">
    <property type="term" value="C:mitochondrion"/>
    <property type="evidence" value="ECO:0007669"/>
    <property type="project" value="TreeGrafter"/>
</dbReference>
<dbReference type="PROSITE" id="PS00445">
    <property type="entry name" value="FGGY_KINASES_2"/>
    <property type="match status" value="1"/>
</dbReference>
<dbReference type="KEGG" id="apln:112906592"/>
<dbReference type="AlphaFoldDB" id="A0A7F5RLR4"/>
<dbReference type="GeneID" id="112906592"/>
<accession>A0A7F5RLR4</accession>
<protein>
    <submittedName>
        <fullName evidence="6">Glycerol kinase-like</fullName>
    </submittedName>
</protein>
<evidence type="ECO:0000256" key="2">
    <source>
        <dbReference type="ARBA" id="ARBA00022679"/>
    </source>
</evidence>
<feature type="domain" description="Carbohydrate kinase FGGY C-terminal" evidence="4">
    <location>
        <begin position="4"/>
        <end position="132"/>
    </location>
</feature>
<dbReference type="InParanoid" id="A0A7F5RLR4"/>
<dbReference type="GO" id="GO:0006071">
    <property type="term" value="P:glycerol metabolic process"/>
    <property type="evidence" value="ECO:0007669"/>
    <property type="project" value="TreeGrafter"/>
</dbReference>
<evidence type="ECO:0000259" key="4">
    <source>
        <dbReference type="Pfam" id="PF02782"/>
    </source>
</evidence>
<evidence type="ECO:0000313" key="6">
    <source>
        <dbReference type="RefSeq" id="XP_025836775.1"/>
    </source>
</evidence>
<gene>
    <name evidence="6" type="primary">LOC112906592</name>
</gene>
<dbReference type="Gene3D" id="3.30.420.40">
    <property type="match status" value="1"/>
</dbReference>
<dbReference type="InterPro" id="IPR043129">
    <property type="entry name" value="ATPase_NBD"/>
</dbReference>
<organism evidence="5 6">
    <name type="scientific">Agrilus planipennis</name>
    <name type="common">Emerald ash borer</name>
    <name type="synonym">Agrilus marcopoli</name>
    <dbReference type="NCBI Taxonomy" id="224129"/>
    <lineage>
        <taxon>Eukaryota</taxon>
        <taxon>Metazoa</taxon>
        <taxon>Ecdysozoa</taxon>
        <taxon>Arthropoda</taxon>
        <taxon>Hexapoda</taxon>
        <taxon>Insecta</taxon>
        <taxon>Pterygota</taxon>
        <taxon>Neoptera</taxon>
        <taxon>Endopterygota</taxon>
        <taxon>Coleoptera</taxon>
        <taxon>Polyphaga</taxon>
        <taxon>Elateriformia</taxon>
        <taxon>Buprestoidea</taxon>
        <taxon>Buprestidae</taxon>
        <taxon>Agrilinae</taxon>
        <taxon>Agrilus</taxon>
    </lineage>
</organism>
<evidence type="ECO:0000313" key="5">
    <source>
        <dbReference type="Proteomes" id="UP000192223"/>
    </source>
</evidence>
<reference evidence="6" key="1">
    <citation type="submission" date="2025-08" db="UniProtKB">
        <authorList>
            <consortium name="RefSeq"/>
        </authorList>
    </citation>
    <scope>IDENTIFICATION</scope>
    <source>
        <tissue evidence="6">Entire body</tissue>
    </source>
</reference>
<evidence type="ECO:0000256" key="3">
    <source>
        <dbReference type="ARBA" id="ARBA00022777"/>
    </source>
</evidence>
<dbReference type="InterPro" id="IPR018483">
    <property type="entry name" value="Carb_kinase_FGGY_CS"/>
</dbReference>
<dbReference type="GO" id="GO:0006641">
    <property type="term" value="P:triglyceride metabolic process"/>
    <property type="evidence" value="ECO:0007669"/>
    <property type="project" value="TreeGrafter"/>
</dbReference>
<dbReference type="InterPro" id="IPR018485">
    <property type="entry name" value="FGGY_C"/>
</dbReference>
<dbReference type="Pfam" id="PF02782">
    <property type="entry name" value="FGGY_C"/>
    <property type="match status" value="1"/>
</dbReference>
<keyword evidence="2" id="KW-0808">Transferase</keyword>
<dbReference type="SUPFAM" id="SSF53067">
    <property type="entry name" value="Actin-like ATPase domain"/>
    <property type="match status" value="1"/>
</dbReference>
<dbReference type="Proteomes" id="UP000192223">
    <property type="component" value="Unplaced"/>
</dbReference>
<comment type="similarity">
    <text evidence="1">Belongs to the FGGY kinase family.</text>
</comment>
<sequence length="155" mass="17043">MVDSRHGLLTTVAYQMGPNEPPVYALEGSVAVAGAALSWLRDNLTVLSDFDQAQKLAEEAESENGGEVYFVPAFSGLYAPYWQPDARGIICGITLDTKKGHIIRAALEAVCFQTRDILQAMNRDYGKETLSVLQVNENKIVNFRSNESKCVKCVI</sequence>
<evidence type="ECO:0000256" key="1">
    <source>
        <dbReference type="ARBA" id="ARBA00009156"/>
    </source>
</evidence>
<dbReference type="RefSeq" id="XP_025836775.1">
    <property type="nucleotide sequence ID" value="XM_025980990.1"/>
</dbReference>
<dbReference type="PANTHER" id="PTHR10196">
    <property type="entry name" value="SUGAR KINASE"/>
    <property type="match status" value="1"/>
</dbReference>